<comment type="subcellular location">
    <subcellularLocation>
        <location evidence="1">Membrane</location>
    </subcellularLocation>
</comment>
<comment type="caution">
    <text evidence="7">The sequence shown here is derived from an EMBL/GenBank/DDBJ whole genome shotgun (WGS) entry which is preliminary data.</text>
</comment>
<evidence type="ECO:0000256" key="5">
    <source>
        <dbReference type="SAM" id="Phobius"/>
    </source>
</evidence>
<feature type="transmembrane region" description="Helical" evidence="5">
    <location>
        <begin position="30"/>
        <end position="53"/>
    </location>
</feature>
<feature type="transmembrane region" description="Helical" evidence="5">
    <location>
        <begin position="74"/>
        <end position="99"/>
    </location>
</feature>
<evidence type="ECO:0000313" key="7">
    <source>
        <dbReference type="EMBL" id="OUS39695.1"/>
    </source>
</evidence>
<keyword evidence="3 5" id="KW-1133">Transmembrane helix</keyword>
<sequence length="266" mass="31563">MQDWLLSLQEHLPLVYFQVFQDPMYWQVGVYTLLISITTFLLFALPWTLLAFIDPKPLQKYKIQNKAFQVKRYFLPNLARIAINSSIFLVILTLVWPLFSLFNTIHTGDFPAWYIVIAQLVFFIFLDDFLYYWLHRAMHTRWLLVKVHSVHHRIKNTCALDGNYFHWFEFLATGSLALVAPLILGAHLYVLWIWIIIRQFEAADGHCGYDLPYNPVKLIPLYHGAIYHDFHHARFKGNYSGFLSYLDRFMGNTYIPQYLTYLKQKA</sequence>
<dbReference type="Pfam" id="PF04116">
    <property type="entry name" value="FA_hydroxylase"/>
    <property type="match status" value="1"/>
</dbReference>
<proteinExistence type="predicted"/>
<dbReference type="PANTHER" id="PTHR11863">
    <property type="entry name" value="STEROL DESATURASE"/>
    <property type="match status" value="1"/>
</dbReference>
<accession>A0A1Y5HXY6</accession>
<reference evidence="8" key="1">
    <citation type="journal article" date="2017" name="Proc. Natl. Acad. Sci. U.S.A.">
        <title>Simulation of Deepwater Horizon oil plume reveals substrate specialization within a complex community of hydrocarbon degraders.</title>
        <authorList>
            <person name="Hu P."/>
            <person name="Dubinsky E.A."/>
            <person name="Probst A.J."/>
            <person name="Wang J."/>
            <person name="Sieber C.M.K."/>
            <person name="Tom L.M."/>
            <person name="Gardinali P."/>
            <person name="Banfield J.F."/>
            <person name="Atlas R.M."/>
            <person name="Andersen G.L."/>
        </authorList>
    </citation>
    <scope>NUCLEOTIDE SEQUENCE [LARGE SCALE GENOMIC DNA]</scope>
</reference>
<dbReference type="Proteomes" id="UP000227088">
    <property type="component" value="Unassembled WGS sequence"/>
</dbReference>
<dbReference type="GO" id="GO:0016491">
    <property type="term" value="F:oxidoreductase activity"/>
    <property type="evidence" value="ECO:0007669"/>
    <property type="project" value="InterPro"/>
</dbReference>
<dbReference type="InterPro" id="IPR050307">
    <property type="entry name" value="Sterol_Desaturase_Related"/>
</dbReference>
<evidence type="ECO:0000256" key="2">
    <source>
        <dbReference type="ARBA" id="ARBA00022692"/>
    </source>
</evidence>
<evidence type="ECO:0000259" key="6">
    <source>
        <dbReference type="Pfam" id="PF04116"/>
    </source>
</evidence>
<name>A0A1Y5HXY6_OLEAN</name>
<dbReference type="InterPro" id="IPR006694">
    <property type="entry name" value="Fatty_acid_hydroxylase"/>
</dbReference>
<dbReference type="GO" id="GO:0008610">
    <property type="term" value="P:lipid biosynthetic process"/>
    <property type="evidence" value="ECO:0007669"/>
    <property type="project" value="InterPro"/>
</dbReference>
<keyword evidence="4 5" id="KW-0472">Membrane</keyword>
<feature type="non-terminal residue" evidence="7">
    <location>
        <position position="266"/>
    </location>
</feature>
<evidence type="ECO:0000256" key="3">
    <source>
        <dbReference type="ARBA" id="ARBA00022989"/>
    </source>
</evidence>
<dbReference type="GO" id="GO:0005506">
    <property type="term" value="F:iron ion binding"/>
    <property type="evidence" value="ECO:0007669"/>
    <property type="project" value="InterPro"/>
</dbReference>
<dbReference type="GO" id="GO:0016020">
    <property type="term" value="C:membrane"/>
    <property type="evidence" value="ECO:0007669"/>
    <property type="project" value="UniProtKB-SubCell"/>
</dbReference>
<dbReference type="AlphaFoldDB" id="A0A1Y5HXY6"/>
<protein>
    <recommendedName>
        <fullName evidence="6">Fatty acid hydroxylase domain-containing protein</fullName>
    </recommendedName>
</protein>
<keyword evidence="2 5" id="KW-0812">Transmembrane</keyword>
<organism evidence="7 8">
    <name type="scientific">Oleispira antarctica</name>
    <dbReference type="NCBI Taxonomy" id="188908"/>
    <lineage>
        <taxon>Bacteria</taxon>
        <taxon>Pseudomonadati</taxon>
        <taxon>Pseudomonadota</taxon>
        <taxon>Gammaproteobacteria</taxon>
        <taxon>Oceanospirillales</taxon>
        <taxon>Oceanospirillaceae</taxon>
        <taxon>Oleispira</taxon>
    </lineage>
</organism>
<dbReference type="EMBL" id="MABE01000532">
    <property type="protein sequence ID" value="OUS39695.1"/>
    <property type="molecule type" value="Genomic_DNA"/>
</dbReference>
<evidence type="ECO:0000256" key="4">
    <source>
        <dbReference type="ARBA" id="ARBA00023136"/>
    </source>
</evidence>
<feature type="domain" description="Fatty acid hydroxylase" evidence="6">
    <location>
        <begin position="121"/>
        <end position="251"/>
    </location>
</feature>
<evidence type="ECO:0000256" key="1">
    <source>
        <dbReference type="ARBA" id="ARBA00004370"/>
    </source>
</evidence>
<gene>
    <name evidence="7" type="ORF">A9R00_09225</name>
</gene>
<feature type="transmembrane region" description="Helical" evidence="5">
    <location>
        <begin position="176"/>
        <end position="197"/>
    </location>
</feature>
<feature type="transmembrane region" description="Helical" evidence="5">
    <location>
        <begin position="111"/>
        <end position="134"/>
    </location>
</feature>
<evidence type="ECO:0000313" key="8">
    <source>
        <dbReference type="Proteomes" id="UP000227088"/>
    </source>
</evidence>